<dbReference type="AlphaFoldDB" id="A0A6B8RW41"/>
<dbReference type="KEGG" id="ppsc:EHS13_16260"/>
<protein>
    <submittedName>
        <fullName evidence="5">MBL fold metallo-hydrolase</fullName>
    </submittedName>
</protein>
<keyword evidence="6" id="KW-1185">Reference proteome</keyword>
<name>A0A6B8RW41_9BACL</name>
<comment type="catalytic activity">
    <reaction evidence="1">
        <text>3',5'-cyclic CMP + H2O = CMP + H(+)</text>
        <dbReference type="Rhea" id="RHEA:72675"/>
        <dbReference type="ChEBI" id="CHEBI:15377"/>
        <dbReference type="ChEBI" id="CHEBI:15378"/>
        <dbReference type="ChEBI" id="CHEBI:58003"/>
        <dbReference type="ChEBI" id="CHEBI:60377"/>
    </reaction>
    <physiologicalReaction direction="left-to-right" evidence="1">
        <dbReference type="Rhea" id="RHEA:72676"/>
    </physiologicalReaction>
</comment>
<comment type="function">
    <text evidence="2">Counteracts the endogenous Pycsar antiviral defense system. Phosphodiesterase that enables metal-dependent hydrolysis of host cyclic nucleotide Pycsar defense signals such as cCMP and cUMP.</text>
</comment>
<dbReference type="PANTHER" id="PTHR42663:SF6">
    <property type="entry name" value="HYDROLASE C777.06C-RELATED"/>
    <property type="match status" value="1"/>
</dbReference>
<evidence type="ECO:0000259" key="4">
    <source>
        <dbReference type="SMART" id="SM00849"/>
    </source>
</evidence>
<feature type="domain" description="Metallo-beta-lactamase" evidence="4">
    <location>
        <begin position="25"/>
        <end position="219"/>
    </location>
</feature>
<reference evidence="6" key="1">
    <citation type="submission" date="2018-11" db="EMBL/GenBank/DDBJ databases">
        <title>Complete genome sequence of Paenibacillus sp. ML311-T8.</title>
        <authorList>
            <person name="Nam Y.-D."/>
            <person name="Kang J."/>
            <person name="Chung W.-H."/>
            <person name="Park Y.S."/>
        </authorList>
    </citation>
    <scope>NUCLEOTIDE SEQUENCE [LARGE SCALE GENOMIC DNA]</scope>
    <source>
        <strain evidence="6">ML311-T8</strain>
    </source>
</reference>
<dbReference type="EMBL" id="CP034235">
    <property type="protein sequence ID" value="QGR00123.1"/>
    <property type="molecule type" value="Genomic_DNA"/>
</dbReference>
<evidence type="ECO:0000256" key="1">
    <source>
        <dbReference type="ARBA" id="ARBA00034221"/>
    </source>
</evidence>
<evidence type="ECO:0000256" key="2">
    <source>
        <dbReference type="ARBA" id="ARBA00034301"/>
    </source>
</evidence>
<evidence type="ECO:0000313" key="5">
    <source>
        <dbReference type="EMBL" id="QGR00123.1"/>
    </source>
</evidence>
<dbReference type="SUPFAM" id="SSF56281">
    <property type="entry name" value="Metallo-hydrolase/oxidoreductase"/>
    <property type="match status" value="1"/>
</dbReference>
<sequence>MGVPRVYCSCTICEEARSNGLNKRWRSSILLEISSESVKDLLLVDCGPDWLHQMELMEIKQLEHVLITHAHYDHIAGLPQWADACRWLAIKGHIYAPQEVLATILKAFPWLQANLEFHAIDDGLAFKGWQIKPWKVSHGKNGYAFAYRFSNEDHQWVYCPDSINLQGEQKAPLYDLALLILGTSFYYEPFDFETRSVYDIKEALELIVDTKPKKVYFTHMSHGIDITELYELPDHVKLATTGFQLNI</sequence>
<gene>
    <name evidence="5" type="ORF">EHS13_16260</name>
</gene>
<dbReference type="Proteomes" id="UP000426246">
    <property type="component" value="Chromosome"/>
</dbReference>
<evidence type="ECO:0000313" key="6">
    <source>
        <dbReference type="Proteomes" id="UP000426246"/>
    </source>
</evidence>
<dbReference type="OrthoDB" id="9800940at2"/>
<accession>A0A6B8RW41</accession>
<organism evidence="5 6">
    <name type="scientific">Paenibacillus psychroresistens</name>
    <dbReference type="NCBI Taxonomy" id="1778678"/>
    <lineage>
        <taxon>Bacteria</taxon>
        <taxon>Bacillati</taxon>
        <taxon>Bacillota</taxon>
        <taxon>Bacilli</taxon>
        <taxon>Bacillales</taxon>
        <taxon>Paenibacillaceae</taxon>
        <taxon>Paenibacillus</taxon>
    </lineage>
</organism>
<dbReference type="SMART" id="SM00849">
    <property type="entry name" value="Lactamase_B"/>
    <property type="match status" value="1"/>
</dbReference>
<dbReference type="PANTHER" id="PTHR42663">
    <property type="entry name" value="HYDROLASE C777.06C-RELATED-RELATED"/>
    <property type="match status" value="1"/>
</dbReference>
<dbReference type="InterPro" id="IPR001279">
    <property type="entry name" value="Metallo-B-lactamas"/>
</dbReference>
<dbReference type="GO" id="GO:0016787">
    <property type="term" value="F:hydrolase activity"/>
    <property type="evidence" value="ECO:0007669"/>
    <property type="project" value="UniProtKB-KW"/>
</dbReference>
<keyword evidence="5" id="KW-0378">Hydrolase</keyword>
<dbReference type="CDD" id="cd16279">
    <property type="entry name" value="metallo-hydrolase-like_MBL-fold"/>
    <property type="match status" value="1"/>
</dbReference>
<comment type="catalytic activity">
    <reaction evidence="3">
        <text>3',5'-cyclic UMP + H2O = UMP + H(+)</text>
        <dbReference type="Rhea" id="RHEA:70575"/>
        <dbReference type="ChEBI" id="CHEBI:15377"/>
        <dbReference type="ChEBI" id="CHEBI:15378"/>
        <dbReference type="ChEBI" id="CHEBI:57865"/>
        <dbReference type="ChEBI" id="CHEBI:184387"/>
    </reaction>
    <physiologicalReaction direction="left-to-right" evidence="3">
        <dbReference type="Rhea" id="RHEA:70576"/>
    </physiologicalReaction>
</comment>
<dbReference type="Pfam" id="PF12706">
    <property type="entry name" value="Lactamase_B_2"/>
    <property type="match status" value="1"/>
</dbReference>
<dbReference type="Gene3D" id="3.60.15.10">
    <property type="entry name" value="Ribonuclease Z/Hydroxyacylglutathione hydrolase-like"/>
    <property type="match status" value="1"/>
</dbReference>
<evidence type="ECO:0000256" key="3">
    <source>
        <dbReference type="ARBA" id="ARBA00048505"/>
    </source>
</evidence>
<dbReference type="InterPro" id="IPR036866">
    <property type="entry name" value="RibonucZ/Hydroxyglut_hydro"/>
</dbReference>
<proteinExistence type="predicted"/>